<dbReference type="Proteomes" id="UP000014113">
    <property type="component" value="Unassembled WGS sequence"/>
</dbReference>
<dbReference type="SMART" id="SM00079">
    <property type="entry name" value="PBPe"/>
    <property type="match status" value="1"/>
</dbReference>
<dbReference type="STRING" id="1121865.OMW_00865"/>
<dbReference type="PROSITE" id="PS51257">
    <property type="entry name" value="PROKAR_LIPOPROTEIN"/>
    <property type="match status" value="1"/>
</dbReference>
<dbReference type="SUPFAM" id="SSF53850">
    <property type="entry name" value="Periplasmic binding protein-like II"/>
    <property type="match status" value="1"/>
</dbReference>
<accession>S0KDZ8</accession>
<dbReference type="OrthoDB" id="9774451at2"/>
<evidence type="ECO:0000256" key="1">
    <source>
        <dbReference type="ARBA" id="ARBA00022729"/>
    </source>
</evidence>
<dbReference type="PANTHER" id="PTHR35936:SF17">
    <property type="entry name" value="ARGININE-BINDING EXTRACELLULAR PROTEIN ARTP"/>
    <property type="match status" value="1"/>
</dbReference>
<evidence type="ECO:0000256" key="2">
    <source>
        <dbReference type="SAM" id="SignalP"/>
    </source>
</evidence>
<dbReference type="AlphaFoldDB" id="S0KDZ8"/>
<evidence type="ECO:0000313" key="6">
    <source>
        <dbReference type="Proteomes" id="UP000014113"/>
    </source>
</evidence>
<evidence type="ECO:0008006" key="7">
    <source>
        <dbReference type="Google" id="ProtNLM"/>
    </source>
</evidence>
<sequence length="274" mass="29232">MKKILGFLGLAALTLSLAACGNGDAAKKADANQLKSIQDAGVIKVATSADFAPFEFHTVSNGKDKIVGADVDLANEIAKDLGVKVEFMDMEFNAVLTALDQGKADVAISGISATKERKKSFDFSDNYFVPEQLVVVKKENVDKFKDLESLADKKIGAQKGSIQESVVTSQLPKAQLVALAKVPNLIVEVKQGSIDALVLESAVAKAYVAQNPDLAIASAPLKSSDDESYAIAMKKDSKELKAKINAVIKKLQDENKISEFVEKNSALAESQAKK</sequence>
<feature type="signal peptide" evidence="2">
    <location>
        <begin position="1"/>
        <end position="18"/>
    </location>
</feature>
<reference evidence="5 6" key="1">
    <citation type="submission" date="2013-03" db="EMBL/GenBank/DDBJ databases">
        <title>The Genome Sequence of Enterococcus columbae ATCC_51263 (PacBio/Illumina hybrid assembly).</title>
        <authorList>
            <consortium name="The Broad Institute Genomics Platform"/>
            <consortium name="The Broad Institute Genome Sequencing Center for Infectious Disease"/>
            <person name="Earl A."/>
            <person name="Russ C."/>
            <person name="Gilmore M."/>
            <person name="Surin D."/>
            <person name="Walker B."/>
            <person name="Young S."/>
            <person name="Zeng Q."/>
            <person name="Gargeya S."/>
            <person name="Fitzgerald M."/>
            <person name="Haas B."/>
            <person name="Abouelleil A."/>
            <person name="Allen A.W."/>
            <person name="Alvarado L."/>
            <person name="Arachchi H.M."/>
            <person name="Berlin A.M."/>
            <person name="Chapman S.B."/>
            <person name="Gainer-Dewar J."/>
            <person name="Goldberg J."/>
            <person name="Griggs A."/>
            <person name="Gujja S."/>
            <person name="Hansen M."/>
            <person name="Howarth C."/>
            <person name="Imamovic A."/>
            <person name="Ireland A."/>
            <person name="Larimer J."/>
            <person name="McCowan C."/>
            <person name="Murphy C."/>
            <person name="Pearson M."/>
            <person name="Poon T.W."/>
            <person name="Priest M."/>
            <person name="Roberts A."/>
            <person name="Saif S."/>
            <person name="Shea T."/>
            <person name="Sisk P."/>
            <person name="Sykes S."/>
            <person name="Wortman J."/>
            <person name="Nusbaum C."/>
            <person name="Birren B."/>
        </authorList>
    </citation>
    <scope>NUCLEOTIDE SEQUENCE [LARGE SCALE GENOMIC DNA]</scope>
    <source>
        <strain evidence="5 6">ATCC 51263</strain>
    </source>
</reference>
<dbReference type="EMBL" id="ASWJ01000002">
    <property type="protein sequence ID" value="EOW87676.1"/>
    <property type="molecule type" value="Genomic_DNA"/>
</dbReference>
<dbReference type="GO" id="GO:0016020">
    <property type="term" value="C:membrane"/>
    <property type="evidence" value="ECO:0007669"/>
    <property type="project" value="InterPro"/>
</dbReference>
<dbReference type="PATRIC" id="fig|1121865.3.peg.852"/>
<dbReference type="SMART" id="SM00062">
    <property type="entry name" value="PBPb"/>
    <property type="match status" value="1"/>
</dbReference>
<dbReference type="Pfam" id="PF00497">
    <property type="entry name" value="SBP_bac_3"/>
    <property type="match status" value="1"/>
</dbReference>
<dbReference type="PANTHER" id="PTHR35936">
    <property type="entry name" value="MEMBRANE-BOUND LYTIC MUREIN TRANSGLYCOSYLASE F"/>
    <property type="match status" value="1"/>
</dbReference>
<dbReference type="GO" id="GO:0015276">
    <property type="term" value="F:ligand-gated monoatomic ion channel activity"/>
    <property type="evidence" value="ECO:0007669"/>
    <property type="project" value="InterPro"/>
</dbReference>
<gene>
    <name evidence="5" type="ORF">I568_00341</name>
</gene>
<dbReference type="eggNOG" id="COG0834">
    <property type="taxonomic scope" value="Bacteria"/>
</dbReference>
<protein>
    <recommendedName>
        <fullName evidence="7">Solute-binding protein family 3/N-terminal domain-containing protein</fullName>
    </recommendedName>
</protein>
<feature type="domain" description="Ionotropic glutamate receptor C-terminal" evidence="4">
    <location>
        <begin position="42"/>
        <end position="265"/>
    </location>
</feature>
<keyword evidence="1 2" id="KW-0732">Signal</keyword>
<comment type="caution">
    <text evidence="5">The sequence shown here is derived from an EMBL/GenBank/DDBJ whole genome shotgun (WGS) entry which is preliminary data.</text>
</comment>
<dbReference type="InterPro" id="IPR001320">
    <property type="entry name" value="Iontro_rcpt_C"/>
</dbReference>
<keyword evidence="6" id="KW-1185">Reference proteome</keyword>
<name>S0KDZ8_9ENTE</name>
<evidence type="ECO:0000259" key="4">
    <source>
        <dbReference type="SMART" id="SM00079"/>
    </source>
</evidence>
<dbReference type="InterPro" id="IPR001638">
    <property type="entry name" value="Solute-binding_3/MltF_N"/>
</dbReference>
<dbReference type="RefSeq" id="WP_016183027.1">
    <property type="nucleotide sequence ID" value="NZ_JXKI01000009.1"/>
</dbReference>
<evidence type="ECO:0000259" key="3">
    <source>
        <dbReference type="SMART" id="SM00062"/>
    </source>
</evidence>
<dbReference type="Gene3D" id="3.40.190.10">
    <property type="entry name" value="Periplasmic binding protein-like II"/>
    <property type="match status" value="2"/>
</dbReference>
<proteinExistence type="predicted"/>
<evidence type="ECO:0000313" key="5">
    <source>
        <dbReference type="EMBL" id="EOW87676.1"/>
    </source>
</evidence>
<feature type="domain" description="Solute-binding protein family 3/N-terminal" evidence="3">
    <location>
        <begin position="42"/>
        <end position="268"/>
    </location>
</feature>
<organism evidence="5 6">
    <name type="scientific">Enterococcus columbae DSM 7374 = ATCC 51263</name>
    <dbReference type="NCBI Taxonomy" id="1121865"/>
    <lineage>
        <taxon>Bacteria</taxon>
        <taxon>Bacillati</taxon>
        <taxon>Bacillota</taxon>
        <taxon>Bacilli</taxon>
        <taxon>Lactobacillales</taxon>
        <taxon>Enterococcaceae</taxon>
        <taxon>Enterococcus</taxon>
    </lineage>
</organism>
<feature type="chain" id="PRO_5038365418" description="Solute-binding protein family 3/N-terminal domain-containing protein" evidence="2">
    <location>
        <begin position="19"/>
        <end position="274"/>
    </location>
</feature>